<evidence type="ECO:0000313" key="3">
    <source>
        <dbReference type="Proteomes" id="UP000593818"/>
    </source>
</evidence>
<accession>A0A7M2XMF9</accession>
<name>A0A7M2XMF9_9NOCA</name>
<feature type="region of interest" description="Disordered" evidence="1">
    <location>
        <begin position="1"/>
        <end position="49"/>
    </location>
</feature>
<dbReference type="Proteomes" id="UP000593818">
    <property type="component" value="Chromosome"/>
</dbReference>
<protein>
    <recommendedName>
        <fullName evidence="4">N-acylglucosamine 2-epimerase</fullName>
    </recommendedName>
</protein>
<keyword evidence="3" id="KW-1185">Reference proteome</keyword>
<dbReference type="EMBL" id="CP063450">
    <property type="protein sequence ID" value="QOV99024.1"/>
    <property type="molecule type" value="Genomic_DNA"/>
</dbReference>
<organism evidence="2 3">
    <name type="scientific">Rhodococcus pyridinivorans</name>
    <dbReference type="NCBI Taxonomy" id="103816"/>
    <lineage>
        <taxon>Bacteria</taxon>
        <taxon>Bacillati</taxon>
        <taxon>Actinomycetota</taxon>
        <taxon>Actinomycetes</taxon>
        <taxon>Mycobacteriales</taxon>
        <taxon>Nocardiaceae</taxon>
        <taxon>Rhodococcus</taxon>
    </lineage>
</organism>
<evidence type="ECO:0008006" key="4">
    <source>
        <dbReference type="Google" id="ProtNLM"/>
    </source>
</evidence>
<proteinExistence type="predicted"/>
<feature type="compositionally biased region" description="Polar residues" evidence="1">
    <location>
        <begin position="24"/>
        <end position="46"/>
    </location>
</feature>
<gene>
    <name evidence="2" type="ORF">INP59_00840</name>
</gene>
<reference evidence="2 3" key="1">
    <citation type="submission" date="2020-10" db="EMBL/GenBank/DDBJ databases">
        <title>Whole genome sequence of oil-degrading bacteria Rhodococcus pyridinivorans strain 5Ap.</title>
        <authorList>
            <person name="Akhremchuk A.E."/>
            <person name="Valentovich L.N."/>
            <person name="Charniauskaya M.I."/>
            <person name="Bukliarevich H.A."/>
            <person name="Titok M.A."/>
        </authorList>
    </citation>
    <scope>NUCLEOTIDE SEQUENCE [LARGE SCALE GENOMIC DNA]</scope>
    <source>
        <strain evidence="2 3">5Ap</strain>
    </source>
</reference>
<sequence length="415" mass="44580">MKIAAGLHKDHAPPQSGSDPVPPQSGSNPVPPQSGTDPVPSRTGTRPETAVRVIQLTDLAVRGLTRMYDGDGFPQTARGARTSFGTELRLEGRSTRYTSIAALGLHLLPEHAQRSALHGDTAAELARRTGIRARGHRDTGALALAVWACAEITGSVDSALYEELRSRCESGSPLATVDASWALTAALAARTQFDSGGLVQTLKRRILAAQGPGGLFPHMIPVGTGSRLRRHIGSFADQVYPLQALARTAAATDDDVAFAAANACATRICALQGEAGQWWWHYDSRGHSVVERFPVYSVHQHAMAPMVLFDLAAAGGDDHTAAIELGIDWLQSHPETLADLVCESQDVVWRKVGRREPRKAARSLAAATTALRPGSELPGLDRLLPAGVVDYECRPYELGWMLYAWLPRNEFGGTR</sequence>
<evidence type="ECO:0000313" key="2">
    <source>
        <dbReference type="EMBL" id="QOV99024.1"/>
    </source>
</evidence>
<evidence type="ECO:0000256" key="1">
    <source>
        <dbReference type="SAM" id="MobiDB-lite"/>
    </source>
</evidence>
<dbReference type="AlphaFoldDB" id="A0A7M2XMF9"/>
<dbReference type="RefSeq" id="WP_193902933.1">
    <property type="nucleotide sequence ID" value="NZ_CP063450.1"/>
</dbReference>